<accession>A0A3M8K5Z6</accession>
<name>A0A3M8K5Z6_9CORY</name>
<keyword evidence="4" id="KW-1185">Reference proteome</keyword>
<organism evidence="3 4">
    <name type="scientific">Corynebacterium alimapuense</name>
    <dbReference type="NCBI Taxonomy" id="1576874"/>
    <lineage>
        <taxon>Bacteria</taxon>
        <taxon>Bacillati</taxon>
        <taxon>Actinomycetota</taxon>
        <taxon>Actinomycetes</taxon>
        <taxon>Mycobacteriales</taxon>
        <taxon>Corynebacteriaceae</taxon>
        <taxon>Corynebacterium</taxon>
    </lineage>
</organism>
<gene>
    <name evidence="3" type="ORF">C5L39_09110</name>
</gene>
<feature type="chain" id="PRO_5039254255" evidence="2">
    <location>
        <begin position="27"/>
        <end position="369"/>
    </location>
</feature>
<evidence type="ECO:0000256" key="1">
    <source>
        <dbReference type="SAM" id="MobiDB-lite"/>
    </source>
</evidence>
<sequence>MIVMSKFSRASIATATVAALSMTPMAVSFADSSLGRLSSGSSFNSSSSGLNSLSSDPIPNGLSSGPSSPDGNVVTEVVTTTTTVTAEPAETPTVTVTETVQPSVTPTVTETSTVTETAEPSETPTVTETADPTTTPTVTETSTVTETAEPSETPTVTETAEPTTTPTVTTTVTTTEIATTTATSTVTETTETTEPEPVLPDRERLLNAVQGALTAKNINSTVTTDAETKAADGGSGTVGFADFVVDVPVLGDTNIAPYLGLDSKLLGGYDAYLSYESGGSLWTGYWAKAWVDGLFQEVSADELDSVIAGYETDPSSLSPVIDELDGTGETLDLSVADLSFDSPMDKENFEVAVKPSTDGESYYVVILFN</sequence>
<comment type="caution">
    <text evidence="3">The sequence shown here is derived from an EMBL/GenBank/DDBJ whole genome shotgun (WGS) entry which is preliminary data.</text>
</comment>
<dbReference type="AlphaFoldDB" id="A0A3M8K5Z6"/>
<dbReference type="Proteomes" id="UP000266975">
    <property type="component" value="Unassembled WGS sequence"/>
</dbReference>
<feature type="compositionally biased region" description="Low complexity" evidence="1">
    <location>
        <begin position="73"/>
        <end position="167"/>
    </location>
</feature>
<feature type="region of interest" description="Disordered" evidence="1">
    <location>
        <begin position="37"/>
        <end position="167"/>
    </location>
</feature>
<protein>
    <submittedName>
        <fullName evidence="3">Uncharacterized protein</fullName>
    </submittedName>
</protein>
<evidence type="ECO:0000313" key="4">
    <source>
        <dbReference type="Proteomes" id="UP000266975"/>
    </source>
</evidence>
<keyword evidence="2" id="KW-0732">Signal</keyword>
<proteinExistence type="predicted"/>
<feature type="signal peptide" evidence="2">
    <location>
        <begin position="1"/>
        <end position="26"/>
    </location>
</feature>
<feature type="compositionally biased region" description="Low complexity" evidence="1">
    <location>
        <begin position="37"/>
        <end position="55"/>
    </location>
</feature>
<reference evidence="3 4" key="1">
    <citation type="submission" date="2018-02" db="EMBL/GenBank/DDBJ databases">
        <title>Corynebacterium alimpuense sp. nov., a marine obligate actinomycete isolated from sediments of Valparaiso bay, Chile.</title>
        <authorList>
            <person name="Claverias F."/>
            <person name="Gonzales-Siles L."/>
            <person name="Salva-Serra F."/>
            <person name="Inganaes E."/>
            <person name="Molin K."/>
            <person name="Cumsille A."/>
            <person name="Undabarrena A."/>
            <person name="Couve E."/>
            <person name="Moore E.R.B."/>
            <person name="Gomila M."/>
            <person name="Camara B."/>
        </authorList>
    </citation>
    <scope>NUCLEOTIDE SEQUENCE [LARGE SCALE GENOMIC DNA]</scope>
    <source>
        <strain evidence="3 4">CCUG 69366</strain>
    </source>
</reference>
<feature type="compositionally biased region" description="Polar residues" evidence="1">
    <location>
        <begin position="61"/>
        <end position="70"/>
    </location>
</feature>
<evidence type="ECO:0000313" key="3">
    <source>
        <dbReference type="EMBL" id="RNE48631.1"/>
    </source>
</evidence>
<evidence type="ECO:0000256" key="2">
    <source>
        <dbReference type="SAM" id="SignalP"/>
    </source>
</evidence>
<dbReference type="EMBL" id="PTJO01000005">
    <property type="protein sequence ID" value="RNE48631.1"/>
    <property type="molecule type" value="Genomic_DNA"/>
</dbReference>